<keyword evidence="2" id="KW-1133">Transmembrane helix</keyword>
<dbReference type="AlphaFoldDB" id="A0A0P9CSM6"/>
<name>A0A0P9CSM6_9GAMM</name>
<dbReference type="InterPro" id="IPR027383">
    <property type="entry name" value="Znf_put"/>
</dbReference>
<dbReference type="RefSeq" id="WP_054966701.1">
    <property type="nucleotide sequence ID" value="NZ_FMUN01000002.1"/>
</dbReference>
<reference evidence="5" key="1">
    <citation type="submission" date="2016-10" db="EMBL/GenBank/DDBJ databases">
        <authorList>
            <person name="Varghese N."/>
        </authorList>
    </citation>
    <scope>NUCLEOTIDE SEQUENCE [LARGE SCALE GENOMIC DNA]</scope>
    <source>
        <strain evidence="5">HL 19</strain>
    </source>
</reference>
<gene>
    <name evidence="4" type="ORF">SAMN05661077_0772</name>
</gene>
<dbReference type="Proteomes" id="UP000183104">
    <property type="component" value="Unassembled WGS sequence"/>
</dbReference>
<keyword evidence="4" id="KW-0479">Metal-binding</keyword>
<feature type="domain" description="Putative zinc-finger" evidence="3">
    <location>
        <begin position="3"/>
        <end position="37"/>
    </location>
</feature>
<keyword evidence="2" id="KW-0472">Membrane</keyword>
<dbReference type="InterPro" id="IPR041916">
    <property type="entry name" value="Anti_sigma_zinc_sf"/>
</dbReference>
<feature type="region of interest" description="Disordered" evidence="1">
    <location>
        <begin position="204"/>
        <end position="223"/>
    </location>
</feature>
<protein>
    <submittedName>
        <fullName evidence="4">Putative zinc-finger</fullName>
    </submittedName>
</protein>
<accession>A0A0P9CSM6</accession>
<organism evidence="4 5">
    <name type="scientific">Thiohalorhabdus denitrificans</name>
    <dbReference type="NCBI Taxonomy" id="381306"/>
    <lineage>
        <taxon>Bacteria</taxon>
        <taxon>Pseudomonadati</taxon>
        <taxon>Pseudomonadota</taxon>
        <taxon>Gammaproteobacteria</taxon>
        <taxon>Thiohalorhabdales</taxon>
        <taxon>Thiohalorhabdaceae</taxon>
        <taxon>Thiohalorhabdus</taxon>
    </lineage>
</organism>
<evidence type="ECO:0000313" key="4">
    <source>
        <dbReference type="EMBL" id="SCX93771.1"/>
    </source>
</evidence>
<keyword evidence="5" id="KW-1185">Reference proteome</keyword>
<dbReference type="EMBL" id="FMUN01000002">
    <property type="protein sequence ID" value="SCX93771.1"/>
    <property type="molecule type" value="Genomic_DNA"/>
</dbReference>
<sequence length="223" mass="23881">MQCDNAREHIDDYLDGALDGPLLGEVEGHLDGCPACADRLAEAQTLRQALRDLPVPAPSRDLVAGAQERAERGHRGRVTALAGTAGLAASLLLALGAWLFQPAMHPGPAPAEQGTATVALTPGQAETVKLLVRSSRRVESADLSIELPEGLELAGRPGRARLRWRADLEPGTNLLELPVVLRGAREGRLKAAVRYGDRQQRLELSIVPRRSPESSRAPGLRQT</sequence>
<dbReference type="Pfam" id="PF13490">
    <property type="entry name" value="zf-HC2"/>
    <property type="match status" value="1"/>
</dbReference>
<evidence type="ECO:0000256" key="2">
    <source>
        <dbReference type="SAM" id="Phobius"/>
    </source>
</evidence>
<evidence type="ECO:0000256" key="1">
    <source>
        <dbReference type="SAM" id="MobiDB-lite"/>
    </source>
</evidence>
<proteinExistence type="predicted"/>
<evidence type="ECO:0000259" key="3">
    <source>
        <dbReference type="Pfam" id="PF13490"/>
    </source>
</evidence>
<feature type="transmembrane region" description="Helical" evidence="2">
    <location>
        <begin position="78"/>
        <end position="100"/>
    </location>
</feature>
<dbReference type="Gene3D" id="1.10.10.1320">
    <property type="entry name" value="Anti-sigma factor, zinc-finger domain"/>
    <property type="match status" value="1"/>
</dbReference>
<keyword evidence="4" id="KW-0863">Zinc-finger</keyword>
<dbReference type="STRING" id="381306.AN478_11305"/>
<keyword evidence="4" id="KW-0862">Zinc</keyword>
<dbReference type="GO" id="GO:0008270">
    <property type="term" value="F:zinc ion binding"/>
    <property type="evidence" value="ECO:0007669"/>
    <property type="project" value="UniProtKB-KW"/>
</dbReference>
<evidence type="ECO:0000313" key="5">
    <source>
        <dbReference type="Proteomes" id="UP000183104"/>
    </source>
</evidence>
<dbReference type="OrthoDB" id="6906347at2"/>
<keyword evidence="2" id="KW-0812">Transmembrane</keyword>